<dbReference type="PROSITE" id="PS01133">
    <property type="entry name" value="UPF0017"/>
    <property type="match status" value="1"/>
</dbReference>
<reference evidence="6" key="1">
    <citation type="journal article" date="2019" name="Int. J. Syst. Evol. Microbiol.">
        <title>The Global Catalogue of Microorganisms (GCM) 10K type strain sequencing project: providing services to taxonomists for standard genome sequencing and annotation.</title>
        <authorList>
            <consortium name="The Broad Institute Genomics Platform"/>
            <consortium name="The Broad Institute Genome Sequencing Center for Infectious Disease"/>
            <person name="Wu L."/>
            <person name="Ma J."/>
        </authorList>
    </citation>
    <scope>NUCLEOTIDE SEQUENCE [LARGE SCALE GENOMIC DNA]</scope>
    <source>
        <strain evidence="6">CGMCC 1.10131</strain>
    </source>
</reference>
<dbReference type="InterPro" id="IPR012020">
    <property type="entry name" value="ABHD4"/>
</dbReference>
<dbReference type="Pfam" id="PF00561">
    <property type="entry name" value="Abhydrolase_1"/>
    <property type="match status" value="1"/>
</dbReference>
<name>A0ABQ1I7V3_9ALTE</name>
<dbReference type="Gene3D" id="3.40.50.1820">
    <property type="entry name" value="alpha/beta hydrolase"/>
    <property type="match status" value="1"/>
</dbReference>
<dbReference type="InterPro" id="IPR000952">
    <property type="entry name" value="AB_hydrolase_4_CS"/>
</dbReference>
<keyword evidence="6" id="KW-1185">Reference proteome</keyword>
<feature type="domain" description="AB hydrolase-1" evidence="4">
    <location>
        <begin position="43"/>
        <end position="281"/>
    </location>
</feature>
<dbReference type="GO" id="GO:0016787">
    <property type="term" value="F:hydrolase activity"/>
    <property type="evidence" value="ECO:0007669"/>
    <property type="project" value="UniProtKB-KW"/>
</dbReference>
<proteinExistence type="inferred from homology"/>
<dbReference type="PANTHER" id="PTHR10794">
    <property type="entry name" value="ABHYDROLASE DOMAIN-CONTAINING PROTEIN"/>
    <property type="match status" value="1"/>
</dbReference>
<dbReference type="InterPro" id="IPR050960">
    <property type="entry name" value="AB_hydrolase_4_sf"/>
</dbReference>
<evidence type="ECO:0000256" key="3">
    <source>
        <dbReference type="ARBA" id="ARBA00022801"/>
    </source>
</evidence>
<dbReference type="InterPro" id="IPR000073">
    <property type="entry name" value="AB_hydrolase_1"/>
</dbReference>
<accession>A0ABQ1I7V3</accession>
<organism evidence="5 6">
    <name type="scientific">Agarivorans gilvus</name>
    <dbReference type="NCBI Taxonomy" id="680279"/>
    <lineage>
        <taxon>Bacteria</taxon>
        <taxon>Pseudomonadati</taxon>
        <taxon>Pseudomonadota</taxon>
        <taxon>Gammaproteobacteria</taxon>
        <taxon>Alteromonadales</taxon>
        <taxon>Alteromonadaceae</taxon>
        <taxon>Agarivorans</taxon>
    </lineage>
</organism>
<dbReference type="PANTHER" id="PTHR10794:SF94">
    <property type="entry name" value="ESTERASE YHET-RELATED"/>
    <property type="match status" value="1"/>
</dbReference>
<dbReference type="SUPFAM" id="SSF53474">
    <property type="entry name" value="alpha/beta-Hydrolases"/>
    <property type="match status" value="1"/>
</dbReference>
<evidence type="ECO:0000256" key="2">
    <source>
        <dbReference type="ARBA" id="ARBA00022487"/>
    </source>
</evidence>
<evidence type="ECO:0000256" key="1">
    <source>
        <dbReference type="ARBA" id="ARBA00010884"/>
    </source>
</evidence>
<protein>
    <submittedName>
        <fullName evidence="5">Hydrolase</fullName>
    </submittedName>
</protein>
<comment type="similarity">
    <text evidence="1">Belongs to the AB hydrolase superfamily. AB hydrolase 4 family.</text>
</comment>
<evidence type="ECO:0000259" key="4">
    <source>
        <dbReference type="Pfam" id="PF00561"/>
    </source>
</evidence>
<dbReference type="InterPro" id="IPR029058">
    <property type="entry name" value="AB_hydrolase_fold"/>
</dbReference>
<dbReference type="Proteomes" id="UP000651977">
    <property type="component" value="Unassembled WGS sequence"/>
</dbReference>
<comment type="caution">
    <text evidence="5">The sequence shown here is derived from an EMBL/GenBank/DDBJ whole genome shotgun (WGS) entry which is preliminary data.</text>
</comment>
<evidence type="ECO:0000313" key="6">
    <source>
        <dbReference type="Proteomes" id="UP000651977"/>
    </source>
</evidence>
<dbReference type="EMBL" id="BMDY01000031">
    <property type="protein sequence ID" value="GGB19787.1"/>
    <property type="molecule type" value="Genomic_DNA"/>
</dbReference>
<keyword evidence="3 5" id="KW-0378">Hydrolase</keyword>
<gene>
    <name evidence="5" type="ORF">GCM10007414_36500</name>
</gene>
<sequence>MLPTFLRRKQKLKLTWQQLNLADGDFVDLAWVDSPQQSSAEQPIVVLFHGLEGSVDSPYAKGMLQASQQRGWRAVVMHFRGCSGKPNKQWRGYHSGEIGDASACINYLNEQFPNAPLFALGYSLGGNMLVNYLAKTPNSPIKAAAIVSPPLDLAACSERLQQGFSRVYQHHLLSRMKRNLRHKIGLIDKAPLSEEQVKTWRNFTQFDEHYTAKAHGFAGAADYYQRCSGLALLKDIRHPTLLIHAADDPFMDQRVIPQGHQLSPCVDYRLSHRGGHVGFVNGSLLRPNFWLETTIPEWFQQQLERPAK</sequence>
<dbReference type="NCBIfam" id="NF008218">
    <property type="entry name" value="PRK10985.1"/>
    <property type="match status" value="1"/>
</dbReference>
<keyword evidence="2" id="KW-0719">Serine esterase</keyword>
<dbReference type="PIRSF" id="PIRSF005211">
    <property type="entry name" value="Ab_hydro_YheT"/>
    <property type="match status" value="1"/>
</dbReference>
<evidence type="ECO:0000313" key="5">
    <source>
        <dbReference type="EMBL" id="GGB19787.1"/>
    </source>
</evidence>